<evidence type="ECO:0000259" key="3">
    <source>
        <dbReference type="PROSITE" id="PS50086"/>
    </source>
</evidence>
<dbReference type="EMBL" id="CAMPGE010012565">
    <property type="protein sequence ID" value="CAI2371334.1"/>
    <property type="molecule type" value="Genomic_DNA"/>
</dbReference>
<accession>A0AAD1XCL6</accession>
<dbReference type="PANTHER" id="PTHR20913:SF7">
    <property type="entry name" value="RE60063P"/>
    <property type="match status" value="1"/>
</dbReference>
<dbReference type="GO" id="GO:0005096">
    <property type="term" value="F:GTPase activator activity"/>
    <property type="evidence" value="ECO:0007669"/>
    <property type="project" value="UniProtKB-KW"/>
</dbReference>
<keyword evidence="5" id="KW-1185">Reference proteome</keyword>
<keyword evidence="1" id="KW-0343">GTPase activation</keyword>
<dbReference type="SMART" id="SM00164">
    <property type="entry name" value="TBC"/>
    <property type="match status" value="1"/>
</dbReference>
<dbReference type="PANTHER" id="PTHR20913">
    <property type="entry name" value="TBC1 DOMAIN FAMILY MEMBER 20/GTPASE"/>
    <property type="match status" value="1"/>
</dbReference>
<dbReference type="AlphaFoldDB" id="A0AAD1XCL6"/>
<dbReference type="Gene3D" id="1.10.472.80">
    <property type="entry name" value="Ypt/Rab-GAP domain of gyp1p, domain 3"/>
    <property type="match status" value="1"/>
</dbReference>
<sequence>MDKLKDAFNKVAEGAKNMKEKEEEKKKIKDVLNHKPINIRELREHCISEFGLVDSSIRKKAWPILLNIHDEVKVKDLKDDNTTTPKFISFDKDKGWNKHQNLENEKMADQIDKDVNRSLNHYPSFGIKSRRDQLSRMMNSIFQLNQDWSYYQGYNDICSAPLMAVEENMGFHVSVAISNYFIKDFLKSSFDKGVIPALNLMMKIIEGTHKEVYEKISFLEMPTFAVSWIITWFSHDLDSSEDIYRIFDYCIASHPAVSIYLAAATVIHNKDQLEDLEEGDIATLHMIFQKLGTENFDLEKVIALTEDLMEAYPPEDLLYDNKKIGFENDSPIIDPSLQLTTKIIQVAKETQEKYIVYPQSRVEKYGEYVTKGNLAAGTVTMICLYFIAQYYRSEDCPEPKPSDF</sequence>
<protein>
    <recommendedName>
        <fullName evidence="3">Rab-GAP TBC domain-containing protein</fullName>
    </recommendedName>
</protein>
<name>A0AAD1XCL6_EUPCR</name>
<organism evidence="4 5">
    <name type="scientific">Euplotes crassus</name>
    <dbReference type="NCBI Taxonomy" id="5936"/>
    <lineage>
        <taxon>Eukaryota</taxon>
        <taxon>Sar</taxon>
        <taxon>Alveolata</taxon>
        <taxon>Ciliophora</taxon>
        <taxon>Intramacronucleata</taxon>
        <taxon>Spirotrichea</taxon>
        <taxon>Hypotrichia</taxon>
        <taxon>Euplotida</taxon>
        <taxon>Euplotidae</taxon>
        <taxon>Moneuplotes</taxon>
    </lineage>
</organism>
<dbReference type="InterPro" id="IPR045913">
    <property type="entry name" value="TBC20/Gyp8-like"/>
</dbReference>
<dbReference type="Proteomes" id="UP001295684">
    <property type="component" value="Unassembled WGS sequence"/>
</dbReference>
<evidence type="ECO:0000313" key="5">
    <source>
        <dbReference type="Proteomes" id="UP001295684"/>
    </source>
</evidence>
<dbReference type="Gene3D" id="1.10.8.1310">
    <property type="match status" value="1"/>
</dbReference>
<dbReference type="InterPro" id="IPR035969">
    <property type="entry name" value="Rab-GAP_TBC_sf"/>
</dbReference>
<dbReference type="GO" id="GO:0005789">
    <property type="term" value="C:endoplasmic reticulum membrane"/>
    <property type="evidence" value="ECO:0007669"/>
    <property type="project" value="TreeGrafter"/>
</dbReference>
<feature type="region of interest" description="Disordered" evidence="2">
    <location>
        <begin position="1"/>
        <end position="23"/>
    </location>
</feature>
<evidence type="ECO:0000313" key="4">
    <source>
        <dbReference type="EMBL" id="CAI2371334.1"/>
    </source>
</evidence>
<proteinExistence type="predicted"/>
<dbReference type="InterPro" id="IPR000195">
    <property type="entry name" value="Rab-GAP-TBC_dom"/>
</dbReference>
<dbReference type="GO" id="GO:0006888">
    <property type="term" value="P:endoplasmic reticulum to Golgi vesicle-mediated transport"/>
    <property type="evidence" value="ECO:0007669"/>
    <property type="project" value="TreeGrafter"/>
</dbReference>
<dbReference type="PROSITE" id="PS50086">
    <property type="entry name" value="TBC_RABGAP"/>
    <property type="match status" value="1"/>
</dbReference>
<evidence type="ECO:0000256" key="2">
    <source>
        <dbReference type="SAM" id="MobiDB-lite"/>
    </source>
</evidence>
<dbReference type="SUPFAM" id="SSF47923">
    <property type="entry name" value="Ypt/Rab-GAP domain of gyp1p"/>
    <property type="match status" value="2"/>
</dbReference>
<comment type="caution">
    <text evidence="4">The sequence shown here is derived from an EMBL/GenBank/DDBJ whole genome shotgun (WGS) entry which is preliminary data.</text>
</comment>
<evidence type="ECO:0000256" key="1">
    <source>
        <dbReference type="ARBA" id="ARBA00022468"/>
    </source>
</evidence>
<reference evidence="4" key="1">
    <citation type="submission" date="2023-07" db="EMBL/GenBank/DDBJ databases">
        <authorList>
            <consortium name="AG Swart"/>
            <person name="Singh M."/>
            <person name="Singh A."/>
            <person name="Seah K."/>
            <person name="Emmerich C."/>
        </authorList>
    </citation>
    <scope>NUCLEOTIDE SEQUENCE</scope>
    <source>
        <strain evidence="4">DP1</strain>
    </source>
</reference>
<feature type="domain" description="Rab-GAP TBC" evidence="3">
    <location>
        <begin position="52"/>
        <end position="254"/>
    </location>
</feature>
<dbReference type="Pfam" id="PF00566">
    <property type="entry name" value="RabGAP-TBC"/>
    <property type="match status" value="1"/>
</dbReference>
<gene>
    <name evidence="4" type="ORF">ECRASSUSDP1_LOCUS12654</name>
</gene>